<gene>
    <name evidence="1" type="ORF">D3877_00270</name>
</gene>
<dbReference type="Proteomes" id="UP000283458">
    <property type="component" value="Unassembled WGS sequence"/>
</dbReference>
<evidence type="ECO:0000313" key="1">
    <source>
        <dbReference type="EMBL" id="RJF83177.1"/>
    </source>
</evidence>
<name>A0A418VZI5_9PROT</name>
<dbReference type="OrthoDB" id="7301083at2"/>
<accession>A0A418VZI5</accession>
<proteinExistence type="predicted"/>
<dbReference type="SUPFAM" id="SSF89260">
    <property type="entry name" value="Collagen-binding domain"/>
    <property type="match status" value="1"/>
</dbReference>
<keyword evidence="2" id="KW-1185">Reference proteome</keyword>
<dbReference type="AlphaFoldDB" id="A0A418VZI5"/>
<reference evidence="1 2" key="1">
    <citation type="submission" date="2018-09" db="EMBL/GenBank/DDBJ databases">
        <authorList>
            <person name="Zhu H."/>
        </authorList>
    </citation>
    <scope>NUCLEOTIDE SEQUENCE [LARGE SCALE GENOMIC DNA]</scope>
    <source>
        <strain evidence="1 2">K2W22B-5</strain>
    </source>
</reference>
<protein>
    <submittedName>
        <fullName evidence="1">Uncharacterized protein</fullName>
    </submittedName>
</protein>
<dbReference type="EMBL" id="QYUL01000001">
    <property type="protein sequence ID" value="RJF83177.1"/>
    <property type="molecule type" value="Genomic_DNA"/>
</dbReference>
<sequence>MSVSIPNLSQTAFSQLKGTTTKLAPNGSPADFRTFTVSKPGEFNFKINNSFTNVDIVDTNTNKVVANLKSQQDAADVSARLGPGTYRAMISQANRSAGPREYSLDVSEKQNVLMTAGGAVMSGTAQPPGNGDTGIQKHTINVVQGGSFTANFSLPNSRWAMMGKEGNVVASSDTSNPDAQADFFKKPTYKIDPGEYQLVIIPPSSLKSPTPFQFNFVPRDTTVQASGTTQESAISKTLREREVRLKQWASEASTTSTSA</sequence>
<organism evidence="1 2">
    <name type="scientific">Azospirillum cavernae</name>
    <dbReference type="NCBI Taxonomy" id="2320860"/>
    <lineage>
        <taxon>Bacteria</taxon>
        <taxon>Pseudomonadati</taxon>
        <taxon>Pseudomonadota</taxon>
        <taxon>Alphaproteobacteria</taxon>
        <taxon>Rhodospirillales</taxon>
        <taxon>Azospirillaceae</taxon>
        <taxon>Azospirillum</taxon>
    </lineage>
</organism>
<dbReference type="Gene3D" id="2.60.120.380">
    <property type="match status" value="1"/>
</dbReference>
<evidence type="ECO:0000313" key="2">
    <source>
        <dbReference type="Proteomes" id="UP000283458"/>
    </source>
</evidence>
<dbReference type="RefSeq" id="WP_119828818.1">
    <property type="nucleotide sequence ID" value="NZ_QYUL01000001.1"/>
</dbReference>
<comment type="caution">
    <text evidence="1">The sequence shown here is derived from an EMBL/GenBank/DDBJ whole genome shotgun (WGS) entry which is preliminary data.</text>
</comment>